<name>D2NT03_ROTMD</name>
<reference evidence="2" key="1">
    <citation type="submission" date="2009-07" db="EMBL/GenBank/DDBJ databases">
        <title>Complete genome sequence of Rothia mucilaginosa DJ.</title>
        <authorList>
            <person name="Yamane K."/>
            <person name="Nambu T."/>
            <person name="Mashimo C."/>
            <person name="Sugimori C."/>
            <person name="Yamanaka T."/>
            <person name="Leung K."/>
            <person name="Fukushima H."/>
        </authorList>
    </citation>
    <scope>NUCLEOTIDE SEQUENCE [LARGE SCALE GENOMIC DNA]</scope>
    <source>
        <strain evidence="2">DY-18</strain>
    </source>
</reference>
<organism evidence="1 2">
    <name type="scientific">Rothia mucilaginosa (strain DY-18)</name>
    <name type="common">Stomatococcus mucilaginosus</name>
    <dbReference type="NCBI Taxonomy" id="680646"/>
    <lineage>
        <taxon>Bacteria</taxon>
        <taxon>Bacillati</taxon>
        <taxon>Actinomycetota</taxon>
        <taxon>Actinomycetes</taxon>
        <taxon>Micrococcales</taxon>
        <taxon>Micrococcaceae</taxon>
        <taxon>Rothia</taxon>
    </lineage>
</organism>
<reference evidence="1 2" key="3">
    <citation type="journal article" date="2010" name="Sequencing">
        <title>Complete Genome Sequence of Rothia mucilaginosa DY-18: A Clinical Isolate with Dense Meshwork-Like Structures from a Persistent Apical Periodontitis Lesion.</title>
        <authorList>
            <person name="Yamane K."/>
            <person name="Nambu T."/>
            <person name="Yamanaka T."/>
            <person name="Mashimo C."/>
            <person name="Sugimori C."/>
            <person name="Leung K.-P."/>
            <person name="Fukushima H."/>
        </authorList>
    </citation>
    <scope>NUCLEOTIDE SEQUENCE [LARGE SCALE GENOMIC DNA]</scope>
    <source>
        <strain evidence="1 2">DY-18</strain>
    </source>
</reference>
<dbReference type="Proteomes" id="UP000001883">
    <property type="component" value="Chromosome"/>
</dbReference>
<evidence type="ECO:0000313" key="2">
    <source>
        <dbReference type="Proteomes" id="UP000001883"/>
    </source>
</evidence>
<dbReference type="EMBL" id="AP011540">
    <property type="protein sequence ID" value="BAI64779.1"/>
    <property type="molecule type" value="Genomic_DNA"/>
</dbReference>
<accession>D2NT03</accession>
<dbReference type="KEGG" id="rmu:RMDY18_09470"/>
<gene>
    <name evidence="1" type="ordered locus">RMDY18_09470</name>
</gene>
<reference evidence="1 2" key="2">
    <citation type="journal article" date="2010" name="J Osaka Dent Univ">
        <title>Isolation and identification of Rothia mucilaginosa from persistent apical periodontitis lesions.</title>
        <authorList>
            <person name="Yamane K."/>
            <person name="Yoshida M."/>
            <person name="Fujihira T."/>
            <person name="Baba T."/>
            <person name="Tsuji N."/>
            <person name="Hayashi H."/>
            <person name="Sugimori C."/>
            <person name="Yamanaka T."/>
            <person name="Mashimo C."/>
            <person name="Nambu T."/>
            <person name="Kawai H."/>
            <person name="Fukushima H."/>
        </authorList>
    </citation>
    <scope>NUCLEOTIDE SEQUENCE [LARGE SCALE GENOMIC DNA]</scope>
    <source>
        <strain evidence="1 2">DY-18</strain>
    </source>
</reference>
<evidence type="ECO:0000313" key="1">
    <source>
        <dbReference type="EMBL" id="BAI64779.1"/>
    </source>
</evidence>
<dbReference type="AlphaFoldDB" id="D2NT03"/>
<protein>
    <submittedName>
        <fullName evidence="1">Transcriptional regulator</fullName>
    </submittedName>
</protein>
<sequence>MATHRVLRTQGCEHTAQSHAHRLALGGGIVLHVRVDGGGGVLLAPAQGGQRIQHLRLPHDTLTQRQLVGLAVAQNQLAGKLQHDAAGTLRADARNLREGLVVTGGHGSLHLRGGVHAQHRQGDARADARDREHHVKDLAFGRFRKTVEGHRLLAHDHGGQHGGLLPSAQLGESARGGVHQHAETINVNHRVVKPHLGHAAGQRCNHSLHLSMPRAGANDTALPRGLLCLRRASGPAGMPREDTISILEYFF</sequence>
<dbReference type="HOGENOM" id="CLU_1106460_0_0_11"/>
<proteinExistence type="predicted"/>
<keyword evidence="2" id="KW-1185">Reference proteome</keyword>